<organism evidence="1 2">
    <name type="scientific">Roseburia lenta</name>
    <dbReference type="NCBI Taxonomy" id="2763061"/>
    <lineage>
        <taxon>Bacteria</taxon>
        <taxon>Bacillati</taxon>
        <taxon>Bacillota</taxon>
        <taxon>Clostridia</taxon>
        <taxon>Lachnospirales</taxon>
        <taxon>Lachnospiraceae</taxon>
        <taxon>Roseburia</taxon>
    </lineage>
</organism>
<sequence length="65" mass="7313">MSEADKTKNAENLLETVFSMDEDMAEGFQEISGQEDLDAWADQYFGTYMTDDGLTSAMQGRFLSE</sequence>
<evidence type="ECO:0000313" key="1">
    <source>
        <dbReference type="EMBL" id="MBC5685910.1"/>
    </source>
</evidence>
<keyword evidence="2" id="KW-1185">Reference proteome</keyword>
<gene>
    <name evidence="1" type="ORF">H8R94_04715</name>
</gene>
<reference evidence="1 2" key="1">
    <citation type="submission" date="2020-08" db="EMBL/GenBank/DDBJ databases">
        <title>Genome public.</title>
        <authorList>
            <person name="Liu C."/>
            <person name="Sun Q."/>
        </authorList>
    </citation>
    <scope>NUCLEOTIDE SEQUENCE [LARGE SCALE GENOMIC DNA]</scope>
    <source>
        <strain evidence="1 2">NSJ-9</strain>
    </source>
</reference>
<accession>A0ABR7GEP2</accession>
<dbReference type="EMBL" id="JACOPG010000002">
    <property type="protein sequence ID" value="MBC5685910.1"/>
    <property type="molecule type" value="Genomic_DNA"/>
</dbReference>
<proteinExistence type="predicted"/>
<evidence type="ECO:0000313" key="2">
    <source>
        <dbReference type="Proteomes" id="UP000643810"/>
    </source>
</evidence>
<name>A0ABR7GEP2_9FIRM</name>
<comment type="caution">
    <text evidence="1">The sequence shown here is derived from an EMBL/GenBank/DDBJ whole genome shotgun (WGS) entry which is preliminary data.</text>
</comment>
<protein>
    <submittedName>
        <fullName evidence="1">Uncharacterized protein</fullName>
    </submittedName>
</protein>
<dbReference type="Proteomes" id="UP000643810">
    <property type="component" value="Unassembled WGS sequence"/>
</dbReference>
<dbReference type="RefSeq" id="WP_186854035.1">
    <property type="nucleotide sequence ID" value="NZ_JACOPG010000002.1"/>
</dbReference>